<reference evidence="1 2" key="1">
    <citation type="submission" date="2016-06" db="EMBL/GenBank/DDBJ databases">
        <authorList>
            <person name="Kjaerup R.B."/>
            <person name="Dalgaard T.S."/>
            <person name="Juul-Madsen H.R."/>
        </authorList>
    </citation>
    <scope>NUCLEOTIDE SEQUENCE [LARGE SCALE GENOMIC DNA]</scope>
    <source>
        <strain evidence="1 2">CECT 8886</strain>
    </source>
</reference>
<proteinExistence type="predicted"/>
<protein>
    <submittedName>
        <fullName evidence="1">Uncharacterized protein</fullName>
    </submittedName>
</protein>
<name>A0A1A8T997_9GAMM</name>
<dbReference type="EMBL" id="FLOB01000002">
    <property type="protein sequence ID" value="SBS29018.1"/>
    <property type="molecule type" value="Genomic_DNA"/>
</dbReference>
<evidence type="ECO:0000313" key="2">
    <source>
        <dbReference type="Proteomes" id="UP000092544"/>
    </source>
</evidence>
<dbReference type="Proteomes" id="UP000092544">
    <property type="component" value="Unassembled WGS sequence"/>
</dbReference>
<organism evidence="1 2">
    <name type="scientific">Marinomonas spartinae</name>
    <dbReference type="NCBI Taxonomy" id="1792290"/>
    <lineage>
        <taxon>Bacteria</taxon>
        <taxon>Pseudomonadati</taxon>
        <taxon>Pseudomonadota</taxon>
        <taxon>Gammaproteobacteria</taxon>
        <taxon>Oceanospirillales</taxon>
        <taxon>Oceanospirillaceae</taxon>
        <taxon>Marinomonas</taxon>
    </lineage>
</organism>
<evidence type="ECO:0000313" key="1">
    <source>
        <dbReference type="EMBL" id="SBS29018.1"/>
    </source>
</evidence>
<gene>
    <name evidence="1" type="ORF">MSP8886_01403</name>
</gene>
<keyword evidence="2" id="KW-1185">Reference proteome</keyword>
<dbReference type="RefSeq" id="WP_175365277.1">
    <property type="nucleotide sequence ID" value="NZ_FLOB01000002.1"/>
</dbReference>
<accession>A0A1A8T997</accession>
<sequence length="53" mass="6174">MEKKEIEGRIRQLECLLNNAKDDGKLGMVVYYRMMLDELVDVFDRLNDIVAIG</sequence>
<dbReference type="AlphaFoldDB" id="A0A1A8T997"/>